<comment type="caution">
    <text evidence="1">The sequence shown here is derived from an EMBL/GenBank/DDBJ whole genome shotgun (WGS) entry which is preliminary data.</text>
</comment>
<reference evidence="2" key="1">
    <citation type="submission" date="2016-01" db="EMBL/GenBank/DDBJ databases">
        <authorList>
            <person name="Mitreva M."/>
            <person name="Pepin K.H."/>
            <person name="Mihindukulasuriya K.A."/>
            <person name="Fulton R."/>
            <person name="Fronick C."/>
            <person name="O'Laughlin M."/>
            <person name="Miner T."/>
            <person name="Herter B."/>
            <person name="Rosa B.A."/>
            <person name="Cordes M."/>
            <person name="Tomlinson C."/>
            <person name="Wollam A."/>
            <person name="Palsikar V.B."/>
            <person name="Mardis E.R."/>
            <person name="Wilson R.K."/>
        </authorList>
    </citation>
    <scope>NUCLEOTIDE SEQUENCE [LARGE SCALE GENOMIC DNA]</scope>
    <source>
        <strain evidence="2">KA00185</strain>
    </source>
</reference>
<dbReference type="Proteomes" id="UP000070483">
    <property type="component" value="Unassembled WGS sequence"/>
</dbReference>
<sequence>MRKLYSFDILYKKNKKSSYRILLDDGEKTLLVTLEIYNIKELWYLDVKTDNENLHMGQRINAYEDLFLLCRRRYKEFPNVKMIALPINLNGFDVEFTTETAGILQDIMVVV</sequence>
<dbReference type="STRING" id="157687.HMPREF3180_01569"/>
<keyword evidence="2" id="KW-1185">Reference proteome</keyword>
<dbReference type="RefSeq" id="WP_060918211.1">
    <property type="nucleotide sequence ID" value="NZ_JAHAGV010000071.1"/>
</dbReference>
<evidence type="ECO:0000313" key="2">
    <source>
        <dbReference type="Proteomes" id="UP000070483"/>
    </source>
</evidence>
<gene>
    <name evidence="1" type="ORF">HMPREF3180_01569</name>
</gene>
<dbReference type="OrthoDB" id="81129at2"/>
<proteinExistence type="predicted"/>
<dbReference type="AlphaFoldDB" id="A0A134A6I4"/>
<evidence type="ECO:0000313" key="1">
    <source>
        <dbReference type="EMBL" id="KXB63309.1"/>
    </source>
</evidence>
<protein>
    <submittedName>
        <fullName evidence="1">Uncharacterized protein</fullName>
    </submittedName>
</protein>
<dbReference type="EMBL" id="LSDD01000113">
    <property type="protein sequence ID" value="KXB63309.1"/>
    <property type="molecule type" value="Genomic_DNA"/>
</dbReference>
<accession>A0A134A6I4</accession>
<name>A0A134A6I4_9FUSO</name>
<dbReference type="PATRIC" id="fig|157687.3.peg.1561"/>
<organism evidence="1 2">
    <name type="scientific">Leptotrichia wadei</name>
    <dbReference type="NCBI Taxonomy" id="157687"/>
    <lineage>
        <taxon>Bacteria</taxon>
        <taxon>Fusobacteriati</taxon>
        <taxon>Fusobacteriota</taxon>
        <taxon>Fusobacteriia</taxon>
        <taxon>Fusobacteriales</taxon>
        <taxon>Leptotrichiaceae</taxon>
        <taxon>Leptotrichia</taxon>
    </lineage>
</organism>